<dbReference type="Gene3D" id="3.40.50.720">
    <property type="entry name" value="NAD(P)-binding Rossmann-like Domain"/>
    <property type="match status" value="1"/>
</dbReference>
<evidence type="ECO:0000259" key="1">
    <source>
        <dbReference type="Pfam" id="PF02625"/>
    </source>
</evidence>
<dbReference type="InterPro" id="IPR027051">
    <property type="entry name" value="XdhC_Rossmann_dom"/>
</dbReference>
<evidence type="ECO:0000259" key="2">
    <source>
        <dbReference type="Pfam" id="PF13478"/>
    </source>
</evidence>
<dbReference type="Pfam" id="PF13478">
    <property type="entry name" value="XdhC_C"/>
    <property type="match status" value="1"/>
</dbReference>
<sequence>MDVIENLLTRIRLGESVALCTVVAVSGSTPRGPGTSMLVAGDGSVVGSISGGCVESAVYELALEVLSSGEPRLVSYGAGDESVFAVGLLCGGTIDVFVERVGPSNVTEFEFAVKAADRGETAVLATLISAGEPARSGGGPGGHLVIADRSVKGSLGVGSLDAAVVRAADSLTTSRTLTGPGGEVVFARVLAPRPRLIVFGATDFVAAVAHAAAFAGYRVTVCDARPVFTTKDRFPMADEVVVDWPDRYLRQQAGAGLVDARTAICVLTHDDRFDVPLLEVALGLPEIGFVGAMGSRRTHDDRVARLRERGIDDSQLARLSSPIGLDLGGRTPEEIAIAVIAEIISLREGGTGLPLRDCDGEVHQRAGVSVSVPVARSSHGT</sequence>
<evidence type="ECO:0000313" key="4">
    <source>
        <dbReference type="Proteomes" id="UP000294929"/>
    </source>
</evidence>
<feature type="domain" description="XdhC- CoxI" evidence="1">
    <location>
        <begin position="13"/>
        <end position="77"/>
    </location>
</feature>
<dbReference type="Pfam" id="PF02625">
    <property type="entry name" value="XdhC_CoxI"/>
    <property type="match status" value="1"/>
</dbReference>
<reference evidence="3 4" key="1">
    <citation type="submission" date="2019-01" db="EMBL/GenBank/DDBJ databases">
        <title>High-quality-draft genome sequences of five non-tuberculosis mycobacteriaceae isolated from a nosocomial environment.</title>
        <authorList>
            <person name="Tiago I."/>
            <person name="Alarico S."/>
            <person name="Pereira S.G."/>
            <person name="Coelho C."/>
            <person name="Maranha A."/>
            <person name="Empadinhas N."/>
        </authorList>
    </citation>
    <scope>NUCLEOTIDE SEQUENCE [LARGE SCALE GENOMIC DNA]</scope>
    <source>
        <strain evidence="3 4">24AIII</strain>
    </source>
</reference>
<dbReference type="InterPro" id="IPR003777">
    <property type="entry name" value="XdhC_CoxI"/>
</dbReference>
<dbReference type="AlphaFoldDB" id="A0A4R5WFG5"/>
<comment type="caution">
    <text evidence="3">The sequence shown here is derived from an EMBL/GenBank/DDBJ whole genome shotgun (WGS) entry which is preliminary data.</text>
</comment>
<dbReference type="EMBL" id="SDLO01000010">
    <property type="protein sequence ID" value="TDK88725.1"/>
    <property type="molecule type" value="Genomic_DNA"/>
</dbReference>
<protein>
    <submittedName>
        <fullName evidence="3">XshC-Cox1 family protein</fullName>
    </submittedName>
</protein>
<dbReference type="Proteomes" id="UP000294929">
    <property type="component" value="Unassembled WGS sequence"/>
</dbReference>
<name>A0A4R5WFG5_MYCMU</name>
<proteinExistence type="predicted"/>
<dbReference type="RefSeq" id="WP_133427087.1">
    <property type="nucleotide sequence ID" value="NZ_SDLO01000010.1"/>
</dbReference>
<organism evidence="3 4">
    <name type="scientific">Mycolicibacterium mucogenicum</name>
    <name type="common">Mycobacterium mucogenicum</name>
    <dbReference type="NCBI Taxonomy" id="56689"/>
    <lineage>
        <taxon>Bacteria</taxon>
        <taxon>Bacillati</taxon>
        <taxon>Actinomycetota</taxon>
        <taxon>Actinomycetes</taxon>
        <taxon>Mycobacteriales</taxon>
        <taxon>Mycobacteriaceae</taxon>
        <taxon>Mycolicibacterium</taxon>
    </lineage>
</organism>
<feature type="domain" description="XdhC Rossmann" evidence="2">
    <location>
        <begin position="196"/>
        <end position="343"/>
    </location>
</feature>
<dbReference type="PANTHER" id="PTHR30388">
    <property type="entry name" value="ALDEHYDE OXIDOREDUCTASE MOLYBDENUM COFACTOR ASSEMBLY PROTEIN"/>
    <property type="match status" value="1"/>
</dbReference>
<dbReference type="InterPro" id="IPR052698">
    <property type="entry name" value="MoCofactor_Util/Proc"/>
</dbReference>
<gene>
    <name evidence="3" type="ORF">EUA03_13970</name>
</gene>
<evidence type="ECO:0000313" key="3">
    <source>
        <dbReference type="EMBL" id="TDK88725.1"/>
    </source>
</evidence>
<dbReference type="PANTHER" id="PTHR30388:SF4">
    <property type="entry name" value="MOLYBDENUM COFACTOR INSERTION CHAPERONE PAOD"/>
    <property type="match status" value="1"/>
</dbReference>
<accession>A0A4R5WFG5</accession>